<proteinExistence type="inferred from homology"/>
<dbReference type="PROSITE" id="PS01200">
    <property type="entry name" value="TUB_1"/>
    <property type="match status" value="1"/>
</dbReference>
<comment type="caution">
    <text evidence="3">The sequence shown here is derived from an EMBL/GenBank/DDBJ whole genome shotgun (WGS) entry which is preliminary data.</text>
</comment>
<dbReference type="Pfam" id="PF01167">
    <property type="entry name" value="Tub"/>
    <property type="match status" value="1"/>
</dbReference>
<evidence type="ECO:0000313" key="3">
    <source>
        <dbReference type="EMBL" id="KAF0889228.1"/>
    </source>
</evidence>
<evidence type="ECO:0000313" key="4">
    <source>
        <dbReference type="Proteomes" id="UP000479710"/>
    </source>
</evidence>
<dbReference type="InterPro" id="IPR000007">
    <property type="entry name" value="Tubby_C"/>
</dbReference>
<reference evidence="3 4" key="1">
    <citation type="submission" date="2019-11" db="EMBL/GenBank/DDBJ databases">
        <title>Whole genome sequence of Oryza granulata.</title>
        <authorList>
            <person name="Li W."/>
        </authorList>
    </citation>
    <scope>NUCLEOTIDE SEQUENCE [LARGE SCALE GENOMIC DNA]</scope>
    <source>
        <strain evidence="4">cv. Menghai</strain>
        <tissue evidence="3">Leaf</tissue>
    </source>
</reference>
<dbReference type="OrthoDB" id="8775810at2759"/>
<dbReference type="InterPro" id="IPR025659">
    <property type="entry name" value="Tubby-like_C"/>
</dbReference>
<sequence>MFYSRKVSPKNSSSTYSIAQVSYELNVLGTRGPRRMNCVMHSIPASSLEAGGTVPCQPDSVLARSLDESFGSISFSKSSIMDRSIRFSSSRYSDISIGGPRVGGQALGDSDEFKERPLILRNKAPRWHEQLQCWCLNFKGRVTVASVKNFQLVAATQPAAGAPTPSQPAPPPPPEHDKVILQFGKVAKDMFTMDYRYPLSAFQAFAICLSSFDTKLACCYVAAYCPALPPPTFSMESAEMAASSTFGPTPEMERFLCDLLLDTTQPIAERFRALFSLRSLHGDGPRCALLQGLISLAHPLISMIKLAV</sequence>
<dbReference type="AlphaFoldDB" id="A0A6G1BMG7"/>
<evidence type="ECO:0000259" key="2">
    <source>
        <dbReference type="Pfam" id="PF01167"/>
    </source>
</evidence>
<dbReference type="InterPro" id="IPR018066">
    <property type="entry name" value="Tubby_C_CS"/>
</dbReference>
<organism evidence="3 4">
    <name type="scientific">Oryza meyeriana var. granulata</name>
    <dbReference type="NCBI Taxonomy" id="110450"/>
    <lineage>
        <taxon>Eukaryota</taxon>
        <taxon>Viridiplantae</taxon>
        <taxon>Streptophyta</taxon>
        <taxon>Embryophyta</taxon>
        <taxon>Tracheophyta</taxon>
        <taxon>Spermatophyta</taxon>
        <taxon>Magnoliopsida</taxon>
        <taxon>Liliopsida</taxon>
        <taxon>Poales</taxon>
        <taxon>Poaceae</taxon>
        <taxon>BOP clade</taxon>
        <taxon>Oryzoideae</taxon>
        <taxon>Oryzeae</taxon>
        <taxon>Oryzinae</taxon>
        <taxon>Oryza</taxon>
        <taxon>Oryza meyeriana</taxon>
    </lineage>
</organism>
<dbReference type="PANTHER" id="PTHR16517:SF95">
    <property type="entry name" value="TUBBY-LIKE F-BOX PROTEIN 14"/>
    <property type="match status" value="1"/>
</dbReference>
<gene>
    <name evidence="3" type="ORF">E2562_022480</name>
</gene>
<dbReference type="PANTHER" id="PTHR16517">
    <property type="entry name" value="TUBBY-RELATED"/>
    <property type="match status" value="1"/>
</dbReference>
<accession>A0A6G1BMG7</accession>
<evidence type="ECO:0000256" key="1">
    <source>
        <dbReference type="ARBA" id="ARBA00007129"/>
    </source>
</evidence>
<keyword evidence="4" id="KW-1185">Reference proteome</keyword>
<dbReference type="Proteomes" id="UP000479710">
    <property type="component" value="Unassembled WGS sequence"/>
</dbReference>
<name>A0A6G1BMG7_9ORYZ</name>
<feature type="domain" description="Tubby C-terminal" evidence="2">
    <location>
        <begin position="5"/>
        <end position="214"/>
    </location>
</feature>
<dbReference type="PRINTS" id="PR01573">
    <property type="entry name" value="SUPERTUBBY"/>
</dbReference>
<comment type="similarity">
    <text evidence="1">Belongs to the TUB family.</text>
</comment>
<protein>
    <recommendedName>
        <fullName evidence="2">Tubby C-terminal domain-containing protein</fullName>
    </recommendedName>
</protein>
<dbReference type="Gene3D" id="3.20.90.10">
    <property type="entry name" value="Tubby Protein, Chain A"/>
    <property type="match status" value="1"/>
</dbReference>
<dbReference type="EMBL" id="SPHZ02000012">
    <property type="protein sequence ID" value="KAF0889228.1"/>
    <property type="molecule type" value="Genomic_DNA"/>
</dbReference>
<dbReference type="SUPFAM" id="SSF54518">
    <property type="entry name" value="Tubby C-terminal domain-like"/>
    <property type="match status" value="1"/>
</dbReference>